<proteinExistence type="predicted"/>
<organism evidence="1 2">
    <name type="scientific">Anopheles maculatus</name>
    <dbReference type="NCBI Taxonomy" id="74869"/>
    <lineage>
        <taxon>Eukaryota</taxon>
        <taxon>Metazoa</taxon>
        <taxon>Ecdysozoa</taxon>
        <taxon>Arthropoda</taxon>
        <taxon>Hexapoda</taxon>
        <taxon>Insecta</taxon>
        <taxon>Pterygota</taxon>
        <taxon>Neoptera</taxon>
        <taxon>Endopterygota</taxon>
        <taxon>Diptera</taxon>
        <taxon>Nematocera</taxon>
        <taxon>Culicoidea</taxon>
        <taxon>Culicidae</taxon>
        <taxon>Anophelinae</taxon>
        <taxon>Anopheles</taxon>
        <taxon>Anopheles maculatus group</taxon>
    </lineage>
</organism>
<reference evidence="2" key="1">
    <citation type="submission" date="2013-09" db="EMBL/GenBank/DDBJ databases">
        <title>The Genome Sequence of Anopheles maculatus species B.</title>
        <authorList>
            <consortium name="The Broad Institute Genomics Platform"/>
            <person name="Neafsey D.E."/>
            <person name="Besansky N."/>
            <person name="Howell P."/>
            <person name="Walton C."/>
            <person name="Young S.K."/>
            <person name="Zeng Q."/>
            <person name="Gargeya S."/>
            <person name="Fitzgerald M."/>
            <person name="Haas B."/>
            <person name="Abouelleil A."/>
            <person name="Allen A.W."/>
            <person name="Alvarado L."/>
            <person name="Arachchi H.M."/>
            <person name="Berlin A.M."/>
            <person name="Chapman S.B."/>
            <person name="Gainer-Dewar J."/>
            <person name="Goldberg J."/>
            <person name="Griggs A."/>
            <person name="Gujja S."/>
            <person name="Hansen M."/>
            <person name="Howarth C."/>
            <person name="Imamovic A."/>
            <person name="Ireland A."/>
            <person name="Larimer J."/>
            <person name="McCowan C."/>
            <person name="Murphy C."/>
            <person name="Pearson M."/>
            <person name="Poon T.W."/>
            <person name="Priest M."/>
            <person name="Roberts A."/>
            <person name="Saif S."/>
            <person name="Shea T."/>
            <person name="Sisk P."/>
            <person name="Sykes S."/>
            <person name="Wortman J."/>
            <person name="Nusbaum C."/>
            <person name="Birren B."/>
        </authorList>
    </citation>
    <scope>NUCLEOTIDE SEQUENCE [LARGE SCALE GENOMIC DNA]</scope>
    <source>
        <strain evidence="2">maculatus3</strain>
    </source>
</reference>
<dbReference type="EnsemblMetazoa" id="AMAM005441-RA">
    <property type="protein sequence ID" value="AMAM005441-PA"/>
    <property type="gene ID" value="AMAM005441"/>
</dbReference>
<evidence type="ECO:0000313" key="1">
    <source>
        <dbReference type="EnsemblMetazoa" id="AMAM005441-PA"/>
    </source>
</evidence>
<sequence>MMELSKKVLNIGYSGITSEQRAASHLEVDSFRRRLKSFGEYSFSGGRSQNTTETNVRGHQPTYTERLEEALIQKSNRLNIRRTLLSLMLGSRQKQVALSFTVFLLSHKYKDK</sequence>
<accession>A0A182SEY8</accession>
<dbReference type="VEuPathDB" id="VectorBase:AMAM005441"/>
<protein>
    <submittedName>
        <fullName evidence="1">Uncharacterized protein</fullName>
    </submittedName>
</protein>
<dbReference type="Proteomes" id="UP000075901">
    <property type="component" value="Unassembled WGS sequence"/>
</dbReference>
<dbReference type="AlphaFoldDB" id="A0A182SEY8"/>
<name>A0A182SEY8_9DIPT</name>
<reference evidence="1" key="2">
    <citation type="submission" date="2020-05" db="UniProtKB">
        <authorList>
            <consortium name="EnsemblMetazoa"/>
        </authorList>
    </citation>
    <scope>IDENTIFICATION</scope>
    <source>
        <strain evidence="1">maculatus3</strain>
    </source>
</reference>
<evidence type="ECO:0000313" key="2">
    <source>
        <dbReference type="Proteomes" id="UP000075901"/>
    </source>
</evidence>
<keyword evidence="2" id="KW-1185">Reference proteome</keyword>